<keyword evidence="7" id="KW-0732">Signal</keyword>
<evidence type="ECO:0000256" key="9">
    <source>
        <dbReference type="ARBA" id="ARBA00023065"/>
    </source>
</evidence>
<organism evidence="17 18">
    <name type="scientific">Massilia timonae</name>
    <dbReference type="NCBI Taxonomy" id="47229"/>
    <lineage>
        <taxon>Bacteria</taxon>
        <taxon>Pseudomonadati</taxon>
        <taxon>Pseudomonadota</taxon>
        <taxon>Betaproteobacteria</taxon>
        <taxon>Burkholderiales</taxon>
        <taxon>Oxalobacteraceae</taxon>
        <taxon>Telluria group</taxon>
        <taxon>Massilia</taxon>
    </lineage>
</organism>
<evidence type="ECO:0000256" key="5">
    <source>
        <dbReference type="ARBA" id="ARBA00022597"/>
    </source>
</evidence>
<evidence type="ECO:0000256" key="2">
    <source>
        <dbReference type="ARBA" id="ARBA00009450"/>
    </source>
</evidence>
<evidence type="ECO:0000256" key="7">
    <source>
        <dbReference type="ARBA" id="ARBA00022729"/>
    </source>
</evidence>
<evidence type="ECO:0000256" key="1">
    <source>
        <dbReference type="ARBA" id="ARBA00004571"/>
    </source>
</evidence>
<keyword evidence="5" id="KW-0762">Sugar transport</keyword>
<dbReference type="InterPro" id="IPR054765">
    <property type="entry name" value="SLBB_dom"/>
</dbReference>
<dbReference type="Gene3D" id="3.10.560.10">
    <property type="entry name" value="Outer membrane lipoprotein wza domain like"/>
    <property type="match status" value="2"/>
</dbReference>
<keyword evidence="4" id="KW-1134">Transmembrane beta strand</keyword>
<keyword evidence="13" id="KW-0998">Cell outer membrane</keyword>
<name>A0A1S2N838_9BURK</name>
<gene>
    <name evidence="17" type="ORF">LO55_4621</name>
</gene>
<feature type="domain" description="Polysaccharide export protein N-terminal" evidence="15">
    <location>
        <begin position="98"/>
        <end position="193"/>
    </location>
</feature>
<dbReference type="GO" id="GO:0006811">
    <property type="term" value="P:monoatomic ion transport"/>
    <property type="evidence" value="ECO:0007669"/>
    <property type="project" value="UniProtKB-KW"/>
</dbReference>
<feature type="domain" description="SLBB" evidence="16">
    <location>
        <begin position="200"/>
        <end position="277"/>
    </location>
</feature>
<evidence type="ECO:0000256" key="10">
    <source>
        <dbReference type="ARBA" id="ARBA00023114"/>
    </source>
</evidence>
<feature type="domain" description="SLBB" evidence="16">
    <location>
        <begin position="284"/>
        <end position="365"/>
    </location>
</feature>
<comment type="subcellular location">
    <subcellularLocation>
        <location evidence="1">Cell outer membrane</location>
        <topology evidence="1">Multi-pass membrane protein</topology>
    </subcellularLocation>
</comment>
<dbReference type="InterPro" id="IPR003715">
    <property type="entry name" value="Poly_export_N"/>
</dbReference>
<keyword evidence="11" id="KW-0472">Membrane</keyword>
<dbReference type="AlphaFoldDB" id="A0A1S2N838"/>
<evidence type="ECO:0000313" key="18">
    <source>
        <dbReference type="Proteomes" id="UP000180246"/>
    </source>
</evidence>
<keyword evidence="14" id="KW-0449">Lipoprotein</keyword>
<proteinExistence type="inferred from homology"/>
<dbReference type="GO" id="GO:0015288">
    <property type="term" value="F:porin activity"/>
    <property type="evidence" value="ECO:0007669"/>
    <property type="project" value="UniProtKB-KW"/>
</dbReference>
<keyword evidence="3" id="KW-0813">Transport</keyword>
<evidence type="ECO:0000256" key="4">
    <source>
        <dbReference type="ARBA" id="ARBA00022452"/>
    </source>
</evidence>
<keyword evidence="8" id="KW-0625">Polysaccharide transport</keyword>
<evidence type="ECO:0000259" key="16">
    <source>
        <dbReference type="Pfam" id="PF22461"/>
    </source>
</evidence>
<dbReference type="GO" id="GO:0046930">
    <property type="term" value="C:pore complex"/>
    <property type="evidence" value="ECO:0007669"/>
    <property type="project" value="UniProtKB-KW"/>
</dbReference>
<evidence type="ECO:0000256" key="14">
    <source>
        <dbReference type="ARBA" id="ARBA00023288"/>
    </source>
</evidence>
<evidence type="ECO:0000256" key="11">
    <source>
        <dbReference type="ARBA" id="ARBA00023136"/>
    </source>
</evidence>
<keyword evidence="10" id="KW-0626">Porin</keyword>
<evidence type="ECO:0000256" key="8">
    <source>
        <dbReference type="ARBA" id="ARBA00023047"/>
    </source>
</evidence>
<evidence type="ECO:0000256" key="6">
    <source>
        <dbReference type="ARBA" id="ARBA00022692"/>
    </source>
</evidence>
<dbReference type="Pfam" id="PF02563">
    <property type="entry name" value="Poly_export"/>
    <property type="match status" value="1"/>
</dbReference>
<evidence type="ECO:0000256" key="3">
    <source>
        <dbReference type="ARBA" id="ARBA00022448"/>
    </source>
</evidence>
<sequence length="395" mass="42289">MAWLRSVAIRDLLRVLRCGPQSPRAPVSAFTIALLLALCLALSACATGIGFGDAARSGGPGNASAPTTELITETLIEQERAAQASVARQDLTPLFVSRPPPYTIGRGDILSIVVWDHPELAAGGMTMATSAADSGVVQPNATPPGFVVDHQGRIQFPLIGLLSIDGKTEEEARALLTGKLARYIANPNVTLRVQAYRSRRVYVDGEVRTPGLQAIDDIPMTLVEALNRAGGMQPAADQSRIVIERGDDRYHVNLRELVQKGVNPGAILLAHGDVVRVHSREESKVFVSGEVISPKALTMHDGRLTLNEALGETGGISPLSGDARQVYVVRKAPDRTRVFRLDARDSGALAMAETFELRPKDVVYVAASPLANWNRHLSLLFPGALTNAVGVTNRP</sequence>
<dbReference type="EMBL" id="JRYB01000001">
    <property type="protein sequence ID" value="OIJ41205.1"/>
    <property type="molecule type" value="Genomic_DNA"/>
</dbReference>
<dbReference type="Pfam" id="PF22461">
    <property type="entry name" value="SLBB_2"/>
    <property type="match status" value="2"/>
</dbReference>
<evidence type="ECO:0000256" key="12">
    <source>
        <dbReference type="ARBA" id="ARBA00023139"/>
    </source>
</evidence>
<dbReference type="PANTHER" id="PTHR33619:SF3">
    <property type="entry name" value="POLYSACCHARIDE EXPORT PROTEIN GFCE-RELATED"/>
    <property type="match status" value="1"/>
</dbReference>
<evidence type="ECO:0000259" key="15">
    <source>
        <dbReference type="Pfam" id="PF02563"/>
    </source>
</evidence>
<dbReference type="Proteomes" id="UP000180246">
    <property type="component" value="Unassembled WGS sequence"/>
</dbReference>
<keyword evidence="12" id="KW-0564">Palmitate</keyword>
<keyword evidence="6" id="KW-0812">Transmembrane</keyword>
<dbReference type="PANTHER" id="PTHR33619">
    <property type="entry name" value="POLYSACCHARIDE EXPORT PROTEIN GFCE-RELATED"/>
    <property type="match status" value="1"/>
</dbReference>
<dbReference type="GO" id="GO:0009279">
    <property type="term" value="C:cell outer membrane"/>
    <property type="evidence" value="ECO:0007669"/>
    <property type="project" value="UniProtKB-SubCell"/>
</dbReference>
<keyword evidence="9" id="KW-0406">Ion transport</keyword>
<comment type="caution">
    <text evidence="17">The sequence shown here is derived from an EMBL/GenBank/DDBJ whole genome shotgun (WGS) entry which is preliminary data.</text>
</comment>
<protein>
    <submittedName>
        <fullName evidence="17">Polysaccharide biosynthesis/export family protein</fullName>
    </submittedName>
</protein>
<reference evidence="17 18" key="1">
    <citation type="submission" date="2014-10" db="EMBL/GenBank/DDBJ databases">
        <authorList>
            <person name="Seo M.-J."/>
            <person name="Seok Y.J."/>
            <person name="Cha I.-T."/>
        </authorList>
    </citation>
    <scope>NUCLEOTIDE SEQUENCE [LARGE SCALE GENOMIC DNA]</scope>
    <source>
        <strain evidence="17 18">NEU</strain>
    </source>
</reference>
<accession>A0A1S2N838</accession>
<evidence type="ECO:0000256" key="13">
    <source>
        <dbReference type="ARBA" id="ARBA00023237"/>
    </source>
</evidence>
<comment type="similarity">
    <text evidence="2">Belongs to the BexD/CtrA/VexA family.</text>
</comment>
<evidence type="ECO:0000313" key="17">
    <source>
        <dbReference type="EMBL" id="OIJ41205.1"/>
    </source>
</evidence>
<dbReference type="Gene3D" id="3.30.1950.10">
    <property type="entry name" value="wza like domain"/>
    <property type="match status" value="1"/>
</dbReference>
<dbReference type="InterPro" id="IPR049712">
    <property type="entry name" value="Poly_export"/>
</dbReference>
<dbReference type="GO" id="GO:0015159">
    <property type="term" value="F:polysaccharide transmembrane transporter activity"/>
    <property type="evidence" value="ECO:0007669"/>
    <property type="project" value="InterPro"/>
</dbReference>